<evidence type="ECO:0000256" key="2">
    <source>
        <dbReference type="ARBA" id="ARBA00022679"/>
    </source>
</evidence>
<keyword evidence="3" id="KW-0472">Membrane</keyword>
<keyword evidence="2" id="KW-0808">Transferase</keyword>
<feature type="transmembrane region" description="Helical" evidence="3">
    <location>
        <begin position="334"/>
        <end position="353"/>
    </location>
</feature>
<dbReference type="EMBL" id="JARVKM010000021">
    <property type="protein sequence ID" value="KAK9777458.1"/>
    <property type="molecule type" value="Genomic_DNA"/>
</dbReference>
<feature type="transmembrane region" description="Helical" evidence="3">
    <location>
        <begin position="86"/>
        <end position="103"/>
    </location>
</feature>
<dbReference type="PANTHER" id="PTHR12203:SF35">
    <property type="entry name" value="PROTEIN O-GLUCOSYLTRANSFERASE 1"/>
    <property type="match status" value="1"/>
</dbReference>
<evidence type="ECO:0000256" key="1">
    <source>
        <dbReference type="ARBA" id="ARBA00010118"/>
    </source>
</evidence>
<sequence length="956" mass="108373">MAGDESSTFAAVCFIASFSWLLHSLDRHSLIDQPRLSAFLVLLVSGAVAFVLSFFSKQLPGADGRFDSDAVFQGLKGSLPHRPRRYYLPCVIILIVIRLELFYRVVYDFQCTVQGVEAFLPFLLITYEFFFHKKAPAVPDPDEPEDPWGSFWDDFVDWLKASQLPLLLITLLLGYAVFLGADFAPRSSYFCSTVSDQTAWVIGLQWAGVFLDAAILVLLWRILSWAKTTKARLQKLGGILVSSSLAAGLLWLFARSFQRSSAVTVQPFLGLNSIFFFDILSNGIACAVAAASATLWMCESAPLPLTATTTFICGTISAFHEILLVGTYQQTSRLLPLVVLSVVSTSFTFFTYAAGMRSILYVPRLLLLLFLATLTITGTVITIVKQPVINRHPVDELIYKNRVEADRWLRHADVSTTLHLAVSEYQERHRGRSPPMNFDKWFEFALRRKSVIIDQFDQIERDILPFWGMKPSKVKAGLEFVKTLSDIGIVIVAGGKASHNQPSDLSHKMVLDEAVSMIGSFSQHLPDMEIAINLRDRPRVLIPWDELHRLADTRSESRWKLKQMLPRALTNRQADDSANYQNSGSGHTLTSLGSPAYVTAQDFRHLQALSCAPGSRSRASVTWNVRDHCASCSDPHSQGQILKDWEYSLDPCHQPDMFNLHDFHTLPHQFDLYQDLLPIFSRSKTNSFNDLLIPLVRPDVGERVDETRFDSKEDGLFWQQVPQAQPSTHDSMHGGHRNRLVHLMNNATALDRQSVLLGIKSGKETKYLYEEVGTREVNNRLAKEISFTHPERPCEDPNCQLVEHEKFGFTPKVDDAISTHRYLMVLDTSDGPSPDTVPVLRSNSVPFISTIFREWFTERLMPWTHFVPIDMRYHGLHSTLAYFEGLKGRGKINGREQVMEGRADDARWIAEQGKKWVEKAIRREDMEVYMFRLLLEWGRVTSEDRERNGFVLKEGA</sequence>
<proteinExistence type="inferred from homology"/>
<dbReference type="Pfam" id="PF05686">
    <property type="entry name" value="Glyco_transf_90"/>
    <property type="match status" value="1"/>
</dbReference>
<comment type="similarity">
    <text evidence="1">Belongs to the glycosyltransferase 90 family.</text>
</comment>
<dbReference type="Proteomes" id="UP001465668">
    <property type="component" value="Unassembled WGS sequence"/>
</dbReference>
<feature type="transmembrane region" description="Helical" evidence="3">
    <location>
        <begin position="305"/>
        <end position="328"/>
    </location>
</feature>
<accession>A0ABR2XUI5</accession>
<feature type="transmembrane region" description="Helical" evidence="3">
    <location>
        <begin position="365"/>
        <end position="384"/>
    </location>
</feature>
<reference evidence="5 6" key="1">
    <citation type="submission" date="2024-02" db="EMBL/GenBank/DDBJ databases">
        <title>First draft genome assembly of two strains of Seiridium cardinale.</title>
        <authorList>
            <person name="Emiliani G."/>
            <person name="Scali E."/>
        </authorList>
    </citation>
    <scope>NUCLEOTIDE SEQUENCE [LARGE SCALE GENOMIC DNA]</scope>
    <source>
        <strain evidence="5 6">BM-138-000479</strain>
    </source>
</reference>
<comment type="caution">
    <text evidence="5">The sequence shown here is derived from an EMBL/GenBank/DDBJ whole genome shotgun (WGS) entry which is preliminary data.</text>
</comment>
<name>A0ABR2XUI5_9PEZI</name>
<feature type="transmembrane region" description="Helical" evidence="3">
    <location>
        <begin position="164"/>
        <end position="184"/>
    </location>
</feature>
<keyword evidence="6" id="KW-1185">Reference proteome</keyword>
<dbReference type="InterPro" id="IPR006598">
    <property type="entry name" value="CAP10"/>
</dbReference>
<evidence type="ECO:0000259" key="4">
    <source>
        <dbReference type="SMART" id="SM00672"/>
    </source>
</evidence>
<dbReference type="PANTHER" id="PTHR12203">
    <property type="entry name" value="KDEL LYS-ASP-GLU-LEU CONTAINING - RELATED"/>
    <property type="match status" value="1"/>
</dbReference>
<dbReference type="InterPro" id="IPR051091">
    <property type="entry name" value="O-Glucosyltr/Glycosyltrsf_90"/>
</dbReference>
<gene>
    <name evidence="5" type="ORF">SCAR479_05851</name>
</gene>
<feature type="transmembrane region" description="Helical" evidence="3">
    <location>
        <begin position="204"/>
        <end position="224"/>
    </location>
</feature>
<feature type="domain" description="Glycosyl transferase CAP10" evidence="4">
    <location>
        <begin position="653"/>
        <end position="944"/>
    </location>
</feature>
<evidence type="ECO:0000313" key="6">
    <source>
        <dbReference type="Proteomes" id="UP001465668"/>
    </source>
</evidence>
<organism evidence="5 6">
    <name type="scientific">Seiridium cardinale</name>
    <dbReference type="NCBI Taxonomy" id="138064"/>
    <lineage>
        <taxon>Eukaryota</taxon>
        <taxon>Fungi</taxon>
        <taxon>Dikarya</taxon>
        <taxon>Ascomycota</taxon>
        <taxon>Pezizomycotina</taxon>
        <taxon>Sordariomycetes</taxon>
        <taxon>Xylariomycetidae</taxon>
        <taxon>Amphisphaeriales</taxon>
        <taxon>Sporocadaceae</taxon>
        <taxon>Seiridium</taxon>
    </lineage>
</organism>
<dbReference type="SMART" id="SM00672">
    <property type="entry name" value="CAP10"/>
    <property type="match status" value="1"/>
</dbReference>
<feature type="transmembrane region" description="Helical" evidence="3">
    <location>
        <begin position="37"/>
        <end position="55"/>
    </location>
</feature>
<keyword evidence="3" id="KW-0812">Transmembrane</keyword>
<feature type="transmembrane region" description="Helical" evidence="3">
    <location>
        <begin position="6"/>
        <end position="25"/>
    </location>
</feature>
<evidence type="ECO:0000256" key="3">
    <source>
        <dbReference type="SAM" id="Phobius"/>
    </source>
</evidence>
<evidence type="ECO:0000313" key="5">
    <source>
        <dbReference type="EMBL" id="KAK9777458.1"/>
    </source>
</evidence>
<feature type="transmembrane region" description="Helical" evidence="3">
    <location>
        <begin position="274"/>
        <end position="298"/>
    </location>
</feature>
<protein>
    <submittedName>
        <fullName evidence="5">Capsular associated protein</fullName>
    </submittedName>
</protein>
<keyword evidence="3" id="KW-1133">Transmembrane helix</keyword>
<feature type="transmembrane region" description="Helical" evidence="3">
    <location>
        <begin position="236"/>
        <end position="254"/>
    </location>
</feature>